<dbReference type="Gene3D" id="3.40.1370.10">
    <property type="match status" value="1"/>
</dbReference>
<protein>
    <recommendedName>
        <fullName evidence="5 6">Large ribosomal subunit protein uL4</fullName>
    </recommendedName>
</protein>
<evidence type="ECO:0000256" key="5">
    <source>
        <dbReference type="ARBA" id="ARBA00035244"/>
    </source>
</evidence>
<dbReference type="STRING" id="270498.CHK_1623"/>
<feature type="region of interest" description="Disordered" evidence="7">
    <location>
        <begin position="49"/>
        <end position="75"/>
    </location>
</feature>
<dbReference type="PATRIC" id="fig|270498.16.peg.1140"/>
<dbReference type="PANTHER" id="PTHR10746:SF6">
    <property type="entry name" value="LARGE RIBOSOMAL SUBUNIT PROTEIN UL4M"/>
    <property type="match status" value="1"/>
</dbReference>
<reference evidence="8 9" key="1">
    <citation type="submission" date="2015-04" db="EMBL/GenBank/DDBJ databases">
        <title>Draft genome sequence of bacteremic isolate Catabacter hongkongensis type strain HKU16T.</title>
        <authorList>
            <person name="Lau S.K."/>
            <person name="Teng J.L."/>
            <person name="Huang Y."/>
            <person name="Curreem S.O."/>
            <person name="Tsui S.K."/>
            <person name="Woo P.C."/>
        </authorList>
    </citation>
    <scope>NUCLEOTIDE SEQUENCE [LARGE SCALE GENOMIC DNA]</scope>
    <source>
        <strain evidence="8 9">HKU16</strain>
    </source>
</reference>
<keyword evidence="6" id="KW-0694">RNA-binding</keyword>
<comment type="similarity">
    <text evidence="1 6">Belongs to the universal ribosomal protein uL4 family.</text>
</comment>
<gene>
    <name evidence="6" type="primary">rplD</name>
    <name evidence="8" type="ORF">CHK_1623</name>
</gene>
<dbReference type="InterPro" id="IPR013005">
    <property type="entry name" value="Ribosomal_uL4-like"/>
</dbReference>
<accession>A0A0M2NEE5</accession>
<dbReference type="Pfam" id="PF00573">
    <property type="entry name" value="Ribosomal_L4"/>
    <property type="match status" value="1"/>
</dbReference>
<dbReference type="AlphaFoldDB" id="A0A0M2NEE5"/>
<dbReference type="GO" id="GO:1990904">
    <property type="term" value="C:ribonucleoprotein complex"/>
    <property type="evidence" value="ECO:0007669"/>
    <property type="project" value="UniProtKB-KW"/>
</dbReference>
<evidence type="ECO:0000313" key="9">
    <source>
        <dbReference type="Proteomes" id="UP000034076"/>
    </source>
</evidence>
<evidence type="ECO:0000256" key="1">
    <source>
        <dbReference type="ARBA" id="ARBA00010528"/>
    </source>
</evidence>
<dbReference type="InterPro" id="IPR023574">
    <property type="entry name" value="Ribosomal_uL4_dom_sf"/>
</dbReference>
<keyword evidence="6" id="KW-0699">rRNA-binding</keyword>
<dbReference type="GO" id="GO:0005840">
    <property type="term" value="C:ribosome"/>
    <property type="evidence" value="ECO:0007669"/>
    <property type="project" value="UniProtKB-KW"/>
</dbReference>
<dbReference type="InterPro" id="IPR002136">
    <property type="entry name" value="Ribosomal_uL4"/>
</dbReference>
<dbReference type="RefSeq" id="WP_046443498.1">
    <property type="nucleotide sequence ID" value="NZ_CAUERS010000052.1"/>
</dbReference>
<comment type="function">
    <text evidence="6">One of the primary rRNA binding proteins, this protein initially binds near the 5'-end of the 23S rRNA. It is important during the early stages of 50S assembly. It makes multiple contacts with different domains of the 23S rRNA in the assembled 50S subunit and ribosome.</text>
</comment>
<evidence type="ECO:0000256" key="4">
    <source>
        <dbReference type="ARBA" id="ARBA00023274"/>
    </source>
</evidence>
<comment type="caution">
    <text evidence="8">The sequence shown here is derived from an EMBL/GenBank/DDBJ whole genome shotgun (WGS) entry which is preliminary data.</text>
</comment>
<name>A0A0M2NEE5_9FIRM</name>
<organism evidence="8 9">
    <name type="scientific">Christensenella hongkongensis</name>
    <dbReference type="NCBI Taxonomy" id="270498"/>
    <lineage>
        <taxon>Bacteria</taxon>
        <taxon>Bacillati</taxon>
        <taxon>Bacillota</taxon>
        <taxon>Clostridia</taxon>
        <taxon>Christensenellales</taxon>
        <taxon>Christensenellaceae</taxon>
        <taxon>Christensenella</taxon>
    </lineage>
</organism>
<sequence>MPNVSVYKTDGKEAGTIQLKDEVFGVEINKAVMHDAVVAHLANRRQGTQSALTRSEVRGGGIKPFRQKGTGRARQGTIRAPQMAGGGVVFAPKPRDYSTKLNKKVRALAICSALSQKVADKDIIVMEDLKMKAPKTKEMVTILKSLKAGKALIVTNGKDEDVVRAAANLQGVKTTMASTLSVYDILNFDKFIVTKDAIQAIEEVYA</sequence>
<dbReference type="NCBIfam" id="TIGR03953">
    <property type="entry name" value="rplD_bact"/>
    <property type="match status" value="1"/>
</dbReference>
<dbReference type="SUPFAM" id="SSF52166">
    <property type="entry name" value="Ribosomal protein L4"/>
    <property type="match status" value="1"/>
</dbReference>
<evidence type="ECO:0000256" key="7">
    <source>
        <dbReference type="SAM" id="MobiDB-lite"/>
    </source>
</evidence>
<comment type="subunit">
    <text evidence="2 6">Part of the 50S ribosomal subunit.</text>
</comment>
<evidence type="ECO:0000256" key="6">
    <source>
        <dbReference type="HAMAP-Rule" id="MF_01328"/>
    </source>
</evidence>
<dbReference type="GO" id="GO:0019843">
    <property type="term" value="F:rRNA binding"/>
    <property type="evidence" value="ECO:0007669"/>
    <property type="project" value="UniProtKB-UniRule"/>
</dbReference>
<dbReference type="OrthoDB" id="9803201at2"/>
<evidence type="ECO:0000313" key="8">
    <source>
        <dbReference type="EMBL" id="KKI50899.1"/>
    </source>
</evidence>
<dbReference type="GO" id="GO:0003735">
    <property type="term" value="F:structural constituent of ribosome"/>
    <property type="evidence" value="ECO:0007669"/>
    <property type="project" value="InterPro"/>
</dbReference>
<dbReference type="HAMAP" id="MF_01328_B">
    <property type="entry name" value="Ribosomal_uL4_B"/>
    <property type="match status" value="1"/>
</dbReference>
<comment type="function">
    <text evidence="6">Forms part of the polypeptide exit tunnel.</text>
</comment>
<dbReference type="PANTHER" id="PTHR10746">
    <property type="entry name" value="50S RIBOSOMAL PROTEIN L4"/>
    <property type="match status" value="1"/>
</dbReference>
<keyword evidence="4 6" id="KW-0687">Ribonucleoprotein</keyword>
<dbReference type="Proteomes" id="UP000034076">
    <property type="component" value="Unassembled WGS sequence"/>
</dbReference>
<dbReference type="EMBL" id="LAYJ01000090">
    <property type="protein sequence ID" value="KKI50899.1"/>
    <property type="molecule type" value="Genomic_DNA"/>
</dbReference>
<evidence type="ECO:0000256" key="3">
    <source>
        <dbReference type="ARBA" id="ARBA00022980"/>
    </source>
</evidence>
<keyword evidence="3 6" id="KW-0689">Ribosomal protein</keyword>
<keyword evidence="9" id="KW-1185">Reference proteome</keyword>
<dbReference type="GO" id="GO:0006412">
    <property type="term" value="P:translation"/>
    <property type="evidence" value="ECO:0007669"/>
    <property type="project" value="UniProtKB-UniRule"/>
</dbReference>
<evidence type="ECO:0000256" key="2">
    <source>
        <dbReference type="ARBA" id="ARBA00011838"/>
    </source>
</evidence>
<proteinExistence type="inferred from homology"/>